<accession>A0A0P6VNQ6</accession>
<dbReference type="PANTHER" id="PTHR47506">
    <property type="entry name" value="TRANSCRIPTIONAL REGULATORY PROTEIN"/>
    <property type="match status" value="1"/>
</dbReference>
<reference evidence="6 7" key="2">
    <citation type="submission" date="2015-10" db="EMBL/GenBank/DDBJ databases">
        <title>Draft Genome Sequence of Prosthecomicrobium hirschii ATCC 27832.</title>
        <authorList>
            <person name="Daniel J."/>
            <person name="Givan S.A."/>
            <person name="Brun Y.V."/>
            <person name="Brown P.J."/>
        </authorList>
    </citation>
    <scope>NUCLEOTIDE SEQUENCE [LARGE SCALE GENOMIC DNA]</scope>
    <source>
        <strain evidence="6 7">16</strain>
    </source>
</reference>
<evidence type="ECO:0000256" key="1">
    <source>
        <dbReference type="ARBA" id="ARBA00023015"/>
    </source>
</evidence>
<sequence length="194" mass="19843">MAARRQTRERLVHAAADQFWAVGYETATLAAIATSAGVPPGNVFYHFPTKADLARAVTALFVAEAAGTLAEIDRRGGDPARRIAAFFDLIADTVASRVARGCPIARATRDFPADAETGGPAHVFRIMIAGLAARLAEAGRADAEAAARAALARWQGAIVLAAGLGDAAILAAEIAALRAEFGGPGAAPAVITSI</sequence>
<dbReference type="GO" id="GO:0003677">
    <property type="term" value="F:DNA binding"/>
    <property type="evidence" value="ECO:0007669"/>
    <property type="project" value="UniProtKB-UniRule"/>
</dbReference>
<evidence type="ECO:0000313" key="7">
    <source>
        <dbReference type="Proteomes" id="UP000048984"/>
    </source>
</evidence>
<comment type="caution">
    <text evidence="6">The sequence shown here is derived from an EMBL/GenBank/DDBJ whole genome shotgun (WGS) entry which is preliminary data.</text>
</comment>
<evidence type="ECO:0000313" key="6">
    <source>
        <dbReference type="EMBL" id="KPL52893.1"/>
    </source>
</evidence>
<feature type="domain" description="HTH tetR-type" evidence="5">
    <location>
        <begin position="5"/>
        <end position="65"/>
    </location>
</feature>
<evidence type="ECO:0000256" key="3">
    <source>
        <dbReference type="ARBA" id="ARBA00023163"/>
    </source>
</evidence>
<dbReference type="Pfam" id="PF00440">
    <property type="entry name" value="TetR_N"/>
    <property type="match status" value="1"/>
</dbReference>
<feature type="DNA-binding region" description="H-T-H motif" evidence="4">
    <location>
        <begin position="28"/>
        <end position="47"/>
    </location>
</feature>
<protein>
    <recommendedName>
        <fullName evidence="5">HTH tetR-type domain-containing protein</fullName>
    </recommendedName>
</protein>
<evidence type="ECO:0000256" key="4">
    <source>
        <dbReference type="PROSITE-ProRule" id="PRU00335"/>
    </source>
</evidence>
<dbReference type="PRINTS" id="PR00455">
    <property type="entry name" value="HTHTETR"/>
</dbReference>
<dbReference type="SUPFAM" id="SSF48498">
    <property type="entry name" value="Tetracyclin repressor-like, C-terminal domain"/>
    <property type="match status" value="1"/>
</dbReference>
<dbReference type="InterPro" id="IPR036271">
    <property type="entry name" value="Tet_transcr_reg_TetR-rel_C_sf"/>
</dbReference>
<dbReference type="InterPro" id="IPR009057">
    <property type="entry name" value="Homeodomain-like_sf"/>
</dbReference>
<dbReference type="AlphaFoldDB" id="A0A0P6VNQ6"/>
<gene>
    <name evidence="6" type="ORF">ABB55_12265</name>
</gene>
<keyword evidence="7" id="KW-1185">Reference proteome</keyword>
<organism evidence="6 7">
    <name type="scientific">Prosthecodimorpha hirschii</name>
    <dbReference type="NCBI Taxonomy" id="665126"/>
    <lineage>
        <taxon>Bacteria</taxon>
        <taxon>Pseudomonadati</taxon>
        <taxon>Pseudomonadota</taxon>
        <taxon>Alphaproteobacteria</taxon>
        <taxon>Hyphomicrobiales</taxon>
        <taxon>Ancalomicrobiaceae</taxon>
        <taxon>Prosthecodimorpha</taxon>
    </lineage>
</organism>
<keyword evidence="3" id="KW-0804">Transcription</keyword>
<keyword evidence="1" id="KW-0805">Transcription regulation</keyword>
<dbReference type="Gene3D" id="1.10.357.10">
    <property type="entry name" value="Tetracycline Repressor, domain 2"/>
    <property type="match status" value="1"/>
</dbReference>
<dbReference type="EMBL" id="LJYW01000001">
    <property type="protein sequence ID" value="KPL52893.1"/>
    <property type="molecule type" value="Genomic_DNA"/>
</dbReference>
<dbReference type="STRING" id="665126.ABB55_12265"/>
<dbReference type="Proteomes" id="UP000048984">
    <property type="component" value="Unassembled WGS sequence"/>
</dbReference>
<reference evidence="6 7" key="1">
    <citation type="submission" date="2015-09" db="EMBL/GenBank/DDBJ databases">
        <authorList>
            <person name="Jackson K.R."/>
            <person name="Lunt B.L."/>
            <person name="Fisher J.N.B."/>
            <person name="Gardner A.V."/>
            <person name="Bailey M.E."/>
            <person name="Deus L.M."/>
            <person name="Earl A.S."/>
            <person name="Gibby P.D."/>
            <person name="Hartmann K.A."/>
            <person name="Liu J.E."/>
            <person name="Manci A.M."/>
            <person name="Nielsen D.A."/>
            <person name="Solomon M.B."/>
            <person name="Breakwell D.P."/>
            <person name="Burnett S.H."/>
            <person name="Grose J.H."/>
        </authorList>
    </citation>
    <scope>NUCLEOTIDE SEQUENCE [LARGE SCALE GENOMIC DNA]</scope>
    <source>
        <strain evidence="6 7">16</strain>
    </source>
</reference>
<proteinExistence type="predicted"/>
<dbReference type="InterPro" id="IPR001647">
    <property type="entry name" value="HTH_TetR"/>
</dbReference>
<dbReference type="PANTHER" id="PTHR47506:SF1">
    <property type="entry name" value="HTH-TYPE TRANSCRIPTIONAL REGULATOR YJDC"/>
    <property type="match status" value="1"/>
</dbReference>
<keyword evidence="2 4" id="KW-0238">DNA-binding</keyword>
<name>A0A0P6VNQ6_9HYPH</name>
<dbReference type="RefSeq" id="WP_054359056.1">
    <property type="nucleotide sequence ID" value="NZ_LJYW01000001.1"/>
</dbReference>
<evidence type="ECO:0000256" key="2">
    <source>
        <dbReference type="ARBA" id="ARBA00023125"/>
    </source>
</evidence>
<dbReference type="SUPFAM" id="SSF46689">
    <property type="entry name" value="Homeodomain-like"/>
    <property type="match status" value="1"/>
</dbReference>
<evidence type="ECO:0000259" key="5">
    <source>
        <dbReference type="PROSITE" id="PS50977"/>
    </source>
</evidence>
<dbReference type="PROSITE" id="PS50977">
    <property type="entry name" value="HTH_TETR_2"/>
    <property type="match status" value="1"/>
</dbReference>